<dbReference type="SUPFAM" id="SSF54427">
    <property type="entry name" value="NTF2-like"/>
    <property type="match status" value="1"/>
</dbReference>
<dbReference type="Gene3D" id="3.10.450.50">
    <property type="match status" value="1"/>
</dbReference>
<comment type="caution">
    <text evidence="2">The sequence shown here is derived from an EMBL/GenBank/DDBJ whole genome shotgun (WGS) entry which is preliminary data.</text>
</comment>
<gene>
    <name evidence="2" type="ORF">F9L06_24925</name>
</gene>
<dbReference type="AlphaFoldDB" id="A0A6I0DLJ1"/>
<organism evidence="2 3">
    <name type="scientific">Brucella anthropi</name>
    <name type="common">Ochrobactrum anthropi</name>
    <dbReference type="NCBI Taxonomy" id="529"/>
    <lineage>
        <taxon>Bacteria</taxon>
        <taxon>Pseudomonadati</taxon>
        <taxon>Pseudomonadota</taxon>
        <taxon>Alphaproteobacteria</taxon>
        <taxon>Hyphomicrobiales</taxon>
        <taxon>Brucellaceae</taxon>
        <taxon>Brucella/Ochrobactrum group</taxon>
        <taxon>Brucella</taxon>
    </lineage>
</organism>
<name>A0A6I0DLJ1_BRUAN</name>
<evidence type="ECO:0000313" key="2">
    <source>
        <dbReference type="EMBL" id="KAB2790318.1"/>
    </source>
</evidence>
<dbReference type="EMBL" id="WBWX01000019">
    <property type="protein sequence ID" value="KAB2790318.1"/>
    <property type="molecule type" value="Genomic_DNA"/>
</dbReference>
<evidence type="ECO:0000259" key="1">
    <source>
        <dbReference type="Pfam" id="PF13577"/>
    </source>
</evidence>
<accession>A0A6I0DLJ1</accession>
<sequence>MTDSDRFVGLYALLAAFYGALDDGTSAEVAALFTPEGTWMRQGQLLTGPREVQDALDERPSNRDSLHLFSNLRITDAGDGIVGLTYGLHVNAGLRAEGGKIADSDRVTVMMVCCDRAVMTAGGWRFVSREASVRFR</sequence>
<dbReference type="Pfam" id="PF13577">
    <property type="entry name" value="SnoaL_4"/>
    <property type="match status" value="1"/>
</dbReference>
<evidence type="ECO:0000313" key="3">
    <source>
        <dbReference type="Proteomes" id="UP000441102"/>
    </source>
</evidence>
<dbReference type="Proteomes" id="UP000441102">
    <property type="component" value="Unassembled WGS sequence"/>
</dbReference>
<dbReference type="RefSeq" id="WP_151577145.1">
    <property type="nucleotide sequence ID" value="NZ_WBWX01000019.1"/>
</dbReference>
<protein>
    <recommendedName>
        <fullName evidence="1">SnoaL-like domain-containing protein</fullName>
    </recommendedName>
</protein>
<feature type="domain" description="SnoaL-like" evidence="1">
    <location>
        <begin position="12"/>
        <end position="129"/>
    </location>
</feature>
<dbReference type="InterPro" id="IPR032710">
    <property type="entry name" value="NTF2-like_dom_sf"/>
</dbReference>
<proteinExistence type="predicted"/>
<dbReference type="InterPro" id="IPR037401">
    <property type="entry name" value="SnoaL-like"/>
</dbReference>
<reference evidence="2 3" key="1">
    <citation type="submission" date="2019-09" db="EMBL/GenBank/DDBJ databases">
        <title>Taxonomic organization of the family Brucellaceae based on a phylogenomic approach.</title>
        <authorList>
            <person name="Leclercq S."/>
            <person name="Cloeckaert A."/>
            <person name="Zygmunt M.S."/>
        </authorList>
    </citation>
    <scope>NUCLEOTIDE SEQUENCE [LARGE SCALE GENOMIC DNA]</scope>
    <source>
        <strain evidence="2 3">CCUG 34461</strain>
    </source>
</reference>